<evidence type="ECO:0000313" key="6">
    <source>
        <dbReference type="Proteomes" id="UP000429484"/>
    </source>
</evidence>
<sequence>MAAGTDAIIFKAVTDRLLAMPGVLPVAAPNVGFPAAGQPLPPKYLRLTFLPNQTRQITMGNDPQQKRGLFQVSVVWPVGQGIIGALDVADQVIDHFKNQSLFASGVKITISSEPWAAGPLQEGERVQIPVTIPYIAFEPEN</sequence>
<dbReference type="AlphaFoldDB" id="A0AAW9U0V4"/>
<name>A0AAW9U0V4_RHIML</name>
<evidence type="ECO:0000313" key="5">
    <source>
        <dbReference type="EMBL" id="MQW38306.1"/>
    </source>
</evidence>
<dbReference type="EMBL" id="WISR01000296">
    <property type="protein sequence ID" value="MQW38306.1"/>
    <property type="molecule type" value="Genomic_DNA"/>
</dbReference>
<comment type="caution">
    <text evidence="5">The sequence shown here is derived from an EMBL/GenBank/DDBJ whole genome shotgun (WGS) entry which is preliminary data.</text>
</comment>
<reference evidence="5" key="2">
    <citation type="submission" date="2019-10" db="EMBL/GenBank/DDBJ databases">
        <authorList>
            <person name="Sugawara M."/>
            <person name="Epstein B."/>
            <person name="Badgley B."/>
            <person name="Unno T."/>
            <person name="Xu L."/>
            <person name="Reese J."/>
            <person name="Gyaneshwar P."/>
            <person name="Denny R."/>
            <person name="Mudege J."/>
            <person name="Bharti A."/>
            <person name="Farmer A."/>
            <person name="May G."/>
            <person name="Woodward J."/>
            <person name="Medigue C."/>
            <person name="Vallenet D."/>
            <person name="Lajus A."/>
            <person name="Rouy Z."/>
            <person name="Martinez-Vaz B."/>
            <person name="Tiffin P."/>
            <person name="Young N."/>
            <person name="Sadowsky M."/>
        </authorList>
    </citation>
    <scope>NUCLEOTIDE SEQUENCE</scope>
    <source>
        <strain evidence="5">N6B1</strain>
    </source>
</reference>
<dbReference type="InterPro" id="IPR025395">
    <property type="entry name" value="Phage_tail_terminator-like"/>
</dbReference>
<dbReference type="Gene3D" id="3.30.2000.20">
    <property type="match status" value="1"/>
</dbReference>
<evidence type="ECO:0008006" key="7">
    <source>
        <dbReference type="Google" id="ProtNLM"/>
    </source>
</evidence>
<dbReference type="EMBL" id="WISR01000215">
    <property type="protein sequence ID" value="MQW36290.1"/>
    <property type="molecule type" value="Genomic_DNA"/>
</dbReference>
<protein>
    <recommendedName>
        <fullName evidence="7">DUF3168 domain-containing protein</fullName>
    </recommendedName>
</protein>
<evidence type="ECO:0000313" key="4">
    <source>
        <dbReference type="EMBL" id="MQW36290.1"/>
    </source>
</evidence>
<reference evidence="5 6" key="1">
    <citation type="journal article" date="2013" name="Genome Biol.">
        <title>Comparative genomics of the core and accessory genomes of 48 Sinorhizobium strains comprising five genospecies.</title>
        <authorList>
            <person name="Sugawara M."/>
            <person name="Epstein B."/>
            <person name="Badgley B.D."/>
            <person name="Unno T."/>
            <person name="Xu L."/>
            <person name="Reese J."/>
            <person name="Gyaneshwar P."/>
            <person name="Denny R."/>
            <person name="Mudge J."/>
            <person name="Bharti A.K."/>
            <person name="Farmer A.D."/>
            <person name="May G.D."/>
            <person name="Woodward J.E."/>
            <person name="Medigue C."/>
            <person name="Vallenet D."/>
            <person name="Lajus A."/>
            <person name="Rouy Z."/>
            <person name="Martinez-Vaz B."/>
            <person name="Tiffin P."/>
            <person name="Young N.D."/>
            <person name="Sadowsky M.J."/>
        </authorList>
    </citation>
    <scope>NUCLEOTIDE SEQUENCE [LARGE SCALE GENOMIC DNA]</scope>
    <source>
        <strain evidence="5 6">N6B1</strain>
    </source>
</reference>
<dbReference type="EMBL" id="WISR01000214">
    <property type="protein sequence ID" value="MQW36285.1"/>
    <property type="molecule type" value="Genomic_DNA"/>
</dbReference>
<evidence type="ECO:0000313" key="2">
    <source>
        <dbReference type="EMBL" id="MQW36280.1"/>
    </source>
</evidence>
<organism evidence="5 6">
    <name type="scientific">Rhizobium meliloti</name>
    <name type="common">Ensifer meliloti</name>
    <name type="synonym">Sinorhizobium meliloti</name>
    <dbReference type="NCBI Taxonomy" id="382"/>
    <lineage>
        <taxon>Bacteria</taxon>
        <taxon>Pseudomonadati</taxon>
        <taxon>Pseudomonadota</taxon>
        <taxon>Alphaproteobacteria</taxon>
        <taxon>Hyphomicrobiales</taxon>
        <taxon>Rhizobiaceae</taxon>
        <taxon>Sinorhizobium/Ensifer group</taxon>
        <taxon>Sinorhizobium</taxon>
    </lineage>
</organism>
<evidence type="ECO:0000313" key="3">
    <source>
        <dbReference type="EMBL" id="MQW36285.1"/>
    </source>
</evidence>
<proteinExistence type="predicted"/>
<evidence type="ECO:0000313" key="1">
    <source>
        <dbReference type="EMBL" id="MQW34946.1"/>
    </source>
</evidence>
<dbReference type="EMBL" id="WISR01000213">
    <property type="protein sequence ID" value="MQW36280.1"/>
    <property type="molecule type" value="Genomic_DNA"/>
</dbReference>
<dbReference type="Pfam" id="PF13554">
    <property type="entry name" value="Phage_tail_terminator_5"/>
    <property type="match status" value="1"/>
</dbReference>
<accession>A0AAW9U0V4</accession>
<gene>
    <name evidence="1" type="ORF">GHK53_19680</name>
    <name evidence="2" type="ORF">GHK53_26795</name>
    <name evidence="3" type="ORF">GHK53_26820</name>
    <name evidence="4" type="ORF">GHK53_26845</name>
    <name evidence="5" type="ORF">GHK53_37660</name>
</gene>
<dbReference type="RefSeq" id="WP_153349862.1">
    <property type="nucleotide sequence ID" value="NZ_WISR01000162.1"/>
</dbReference>
<dbReference type="Proteomes" id="UP000429484">
    <property type="component" value="Unassembled WGS sequence"/>
</dbReference>
<dbReference type="EMBL" id="WISR01000162">
    <property type="protein sequence ID" value="MQW34946.1"/>
    <property type="molecule type" value="Genomic_DNA"/>
</dbReference>